<sequence>MTLSSGQTSVCVRPRLSRPRLAYIHLRRLRTFASVNYVGVQDKPRGYRCALYRPGNQTYVVPTKFVCMYAREGRVSVRLCGQTYRNTSAALRSPKPVLRKSRTCSSYETLDLIQRICTDLGCGFSIPRDVAARRALRADDVRTSKLSVDPELVPGPAPINALCSAFRSNATVDHDYNLVEAGGNSCQSINTPNRRRAPTAFPRDWSPPDSFPTTRLRSTDATAELYRIHPKVHEL</sequence>
<organism evidence="2 3">
    <name type="scientific">Eumeta variegata</name>
    <name type="common">Bagworm moth</name>
    <name type="synonym">Eumeta japonica</name>
    <dbReference type="NCBI Taxonomy" id="151549"/>
    <lineage>
        <taxon>Eukaryota</taxon>
        <taxon>Metazoa</taxon>
        <taxon>Ecdysozoa</taxon>
        <taxon>Arthropoda</taxon>
        <taxon>Hexapoda</taxon>
        <taxon>Insecta</taxon>
        <taxon>Pterygota</taxon>
        <taxon>Neoptera</taxon>
        <taxon>Endopterygota</taxon>
        <taxon>Lepidoptera</taxon>
        <taxon>Glossata</taxon>
        <taxon>Ditrysia</taxon>
        <taxon>Tineoidea</taxon>
        <taxon>Psychidae</taxon>
        <taxon>Oiketicinae</taxon>
        <taxon>Eumeta</taxon>
    </lineage>
</organism>
<protein>
    <submittedName>
        <fullName evidence="2">Uncharacterized protein</fullName>
    </submittedName>
</protein>
<feature type="region of interest" description="Disordered" evidence="1">
    <location>
        <begin position="189"/>
        <end position="214"/>
    </location>
</feature>
<proteinExistence type="predicted"/>
<keyword evidence="3" id="KW-1185">Reference proteome</keyword>
<dbReference type="EMBL" id="BGZK01000032">
    <property type="protein sequence ID" value="GBP08716.1"/>
    <property type="molecule type" value="Genomic_DNA"/>
</dbReference>
<reference evidence="2 3" key="1">
    <citation type="journal article" date="2019" name="Commun. Biol.">
        <title>The bagworm genome reveals a unique fibroin gene that provides high tensile strength.</title>
        <authorList>
            <person name="Kono N."/>
            <person name="Nakamura H."/>
            <person name="Ohtoshi R."/>
            <person name="Tomita M."/>
            <person name="Numata K."/>
            <person name="Arakawa K."/>
        </authorList>
    </citation>
    <scope>NUCLEOTIDE SEQUENCE [LARGE SCALE GENOMIC DNA]</scope>
</reference>
<evidence type="ECO:0000313" key="2">
    <source>
        <dbReference type="EMBL" id="GBP08716.1"/>
    </source>
</evidence>
<accession>A0A4C1T3E8</accession>
<evidence type="ECO:0000313" key="3">
    <source>
        <dbReference type="Proteomes" id="UP000299102"/>
    </source>
</evidence>
<comment type="caution">
    <text evidence="2">The sequence shown here is derived from an EMBL/GenBank/DDBJ whole genome shotgun (WGS) entry which is preliminary data.</text>
</comment>
<dbReference type="Proteomes" id="UP000299102">
    <property type="component" value="Unassembled WGS sequence"/>
</dbReference>
<gene>
    <name evidence="2" type="ORF">EVAR_7303_1</name>
</gene>
<dbReference type="AlphaFoldDB" id="A0A4C1T3E8"/>
<name>A0A4C1T3E8_EUMVA</name>
<evidence type="ECO:0000256" key="1">
    <source>
        <dbReference type="SAM" id="MobiDB-lite"/>
    </source>
</evidence>